<dbReference type="InterPro" id="IPR045168">
    <property type="entry name" value="YTH_prot"/>
</dbReference>
<gene>
    <name evidence="4" type="ORF">ZOSMA_103G00140</name>
</gene>
<comment type="similarity">
    <text evidence="1">Belongs to the YTHDF family.</text>
</comment>
<dbReference type="InterPro" id="IPR007275">
    <property type="entry name" value="YTH_domain"/>
</dbReference>
<accession>A0A0K9Q552</accession>
<feature type="compositionally biased region" description="Polar residues" evidence="2">
    <location>
        <begin position="272"/>
        <end position="290"/>
    </location>
</feature>
<evidence type="ECO:0000259" key="3">
    <source>
        <dbReference type="PROSITE" id="PS50882"/>
    </source>
</evidence>
<dbReference type="Gene3D" id="3.10.590.10">
    <property type="entry name" value="ph1033 like domains"/>
    <property type="match status" value="1"/>
</dbReference>
<dbReference type="GO" id="GO:0005737">
    <property type="term" value="C:cytoplasm"/>
    <property type="evidence" value="ECO:0000318"/>
    <property type="project" value="GO_Central"/>
</dbReference>
<dbReference type="PANTHER" id="PTHR12357">
    <property type="entry name" value="YTH YT521-B HOMOLOGY DOMAIN-CONTAINING"/>
    <property type="match status" value="1"/>
</dbReference>
<dbReference type="CDD" id="cd21134">
    <property type="entry name" value="YTH"/>
    <property type="match status" value="1"/>
</dbReference>
<dbReference type="GO" id="GO:0061157">
    <property type="term" value="P:mRNA destabilization"/>
    <property type="evidence" value="ECO:0000318"/>
    <property type="project" value="GO_Central"/>
</dbReference>
<dbReference type="Proteomes" id="UP000036987">
    <property type="component" value="Unassembled WGS sequence"/>
</dbReference>
<keyword evidence="1" id="KW-0694">RNA-binding</keyword>
<evidence type="ECO:0000313" key="4">
    <source>
        <dbReference type="EMBL" id="KMZ76309.1"/>
    </source>
</evidence>
<dbReference type="PANTHER" id="PTHR12357:SF127">
    <property type="entry name" value="YTH DOMAIN-CONTAINING FAMILY PROTEIN"/>
    <property type="match status" value="1"/>
</dbReference>
<comment type="caution">
    <text evidence="4">The sequence shown here is derived from an EMBL/GenBank/DDBJ whole genome shotgun (WGS) entry which is preliminary data.</text>
</comment>
<dbReference type="PROSITE" id="PS50882">
    <property type="entry name" value="YTH"/>
    <property type="match status" value="1"/>
</dbReference>
<dbReference type="EMBL" id="LFYR01000047">
    <property type="protein sequence ID" value="KMZ76309.1"/>
    <property type="molecule type" value="Genomic_DNA"/>
</dbReference>
<dbReference type="GO" id="GO:0003729">
    <property type="term" value="F:mRNA binding"/>
    <property type="evidence" value="ECO:0000318"/>
    <property type="project" value="GO_Central"/>
</dbReference>
<dbReference type="STRING" id="29655.A0A0K9Q552"/>
<comment type="function">
    <text evidence="1">Specifically recognizes and binds N6-methyladenosine (m6A)-containing RNAs, and regulates mRNA stability. M6A is a modification present at internal sites of mRNAs and some non-coding RNAs and plays a role in mRNA stability and processing.</text>
</comment>
<dbReference type="AlphaFoldDB" id="A0A0K9Q552"/>
<dbReference type="Pfam" id="PF04146">
    <property type="entry name" value="YTH"/>
    <property type="match status" value="1"/>
</dbReference>
<evidence type="ECO:0000256" key="2">
    <source>
        <dbReference type="SAM" id="MobiDB-lite"/>
    </source>
</evidence>
<dbReference type="GO" id="GO:1990247">
    <property type="term" value="F:N6-methyladenosine-containing RNA reader activity"/>
    <property type="evidence" value="ECO:0007669"/>
    <property type="project" value="UniProtKB-UniRule"/>
</dbReference>
<dbReference type="OrthoDB" id="306690at2759"/>
<evidence type="ECO:0000256" key="1">
    <source>
        <dbReference type="RuleBase" id="RU369095"/>
    </source>
</evidence>
<feature type="domain" description="YTH" evidence="3">
    <location>
        <begin position="331"/>
        <end position="474"/>
    </location>
</feature>
<feature type="region of interest" description="Disordered" evidence="2">
    <location>
        <begin position="250"/>
        <end position="296"/>
    </location>
</feature>
<protein>
    <recommendedName>
        <fullName evidence="1">YTH domain-containing family protein</fullName>
    </recommendedName>
</protein>
<evidence type="ECO:0000313" key="5">
    <source>
        <dbReference type="Proteomes" id="UP000036987"/>
    </source>
</evidence>
<keyword evidence="5" id="KW-1185">Reference proteome</keyword>
<proteinExistence type="inferred from homology"/>
<name>A0A0K9Q552_ZOSMR</name>
<reference evidence="5" key="1">
    <citation type="journal article" date="2016" name="Nature">
        <title>The genome of the seagrass Zostera marina reveals angiosperm adaptation to the sea.</title>
        <authorList>
            <person name="Olsen J.L."/>
            <person name="Rouze P."/>
            <person name="Verhelst B."/>
            <person name="Lin Y.-C."/>
            <person name="Bayer T."/>
            <person name="Collen J."/>
            <person name="Dattolo E."/>
            <person name="De Paoli E."/>
            <person name="Dittami S."/>
            <person name="Maumus F."/>
            <person name="Michel G."/>
            <person name="Kersting A."/>
            <person name="Lauritano C."/>
            <person name="Lohaus R."/>
            <person name="Toepel M."/>
            <person name="Tonon T."/>
            <person name="Vanneste K."/>
            <person name="Amirebrahimi M."/>
            <person name="Brakel J."/>
            <person name="Bostroem C."/>
            <person name="Chovatia M."/>
            <person name="Grimwood J."/>
            <person name="Jenkins J.W."/>
            <person name="Jueterbock A."/>
            <person name="Mraz A."/>
            <person name="Stam W.T."/>
            <person name="Tice H."/>
            <person name="Bornberg-Bauer E."/>
            <person name="Green P.J."/>
            <person name="Pearson G.A."/>
            <person name="Procaccini G."/>
            <person name="Duarte C.M."/>
            <person name="Schmutz J."/>
            <person name="Reusch T.B.H."/>
            <person name="Van de Peer Y."/>
        </authorList>
    </citation>
    <scope>NUCLEOTIDE SEQUENCE [LARGE SCALE GENOMIC DNA]</scope>
    <source>
        <strain evidence="5">cv. Finnish</strain>
    </source>
</reference>
<organism evidence="4 5">
    <name type="scientific">Zostera marina</name>
    <name type="common">Eelgrass</name>
    <dbReference type="NCBI Taxonomy" id="29655"/>
    <lineage>
        <taxon>Eukaryota</taxon>
        <taxon>Viridiplantae</taxon>
        <taxon>Streptophyta</taxon>
        <taxon>Embryophyta</taxon>
        <taxon>Tracheophyta</taxon>
        <taxon>Spermatophyta</taxon>
        <taxon>Magnoliopsida</taxon>
        <taxon>Liliopsida</taxon>
        <taxon>Zosteraceae</taxon>
        <taxon>Zostera</taxon>
    </lineage>
</organism>
<sequence length="547" mass="61242">MATTTASAGDAHPLKPAEEMMSSLKWNHSSNSNDTTLVLKSLAKEQPSLVGTVGSTNGMIGLNQEGLVADQSMYYYYSGYHYPGYGWNEPAYMAGANGSLVYYMPEFQSGYNSYPTSLQPESGAMVVDEKHLRQQQCITTPIALQAQTLGTSVYYPSSLGHAPEVMPAYGEDTFFWNFNNEKGYMGDLAMSTTKPKYLSQMRSSKATTDSKRSFVEAKRQRPILKLPQRVSDANPPVNLLNKTSEELLPVAKLPSCSDQGGDERNSVDTDLLNEQSPDSTTDALIKTSTSESRRASISIPDLESGNYGSKTAIFRRDDYNLSDFPTNYDQASFFVIKSYSEDDIHKSIKYNVWASTLNGNKILDSAFQTAEEKMMKEEGNNHHPIFLFFSVNASGQFCGVAEMIGRVDFNKNMGFWQQDKWNGFFPVKWHIIKDVPNPQLRHIKLENNDYKPVTNSRDTQEVKLTQGSEMLNIFKAFSNKTSILDDFGFYEKRQKVMQDKRTKICASPKNLPKEDEEAKEPDKVEPLIASALGCLELSPVKSLEPVQ</sequence>